<keyword evidence="5" id="KW-0862">Zinc</keyword>
<feature type="domain" description="RING-type" evidence="7">
    <location>
        <begin position="72"/>
        <end position="110"/>
    </location>
</feature>
<comment type="caution">
    <text evidence="8">The sequence shown here is derived from an EMBL/GenBank/DDBJ whole genome shotgun (WGS) entry which is preliminary data.</text>
</comment>
<dbReference type="EC" id="2.3.2.27" evidence="2"/>
<dbReference type="SUPFAM" id="SSF57850">
    <property type="entry name" value="RING/U-box"/>
    <property type="match status" value="1"/>
</dbReference>
<dbReference type="SMART" id="SM00184">
    <property type="entry name" value="RING"/>
    <property type="match status" value="1"/>
</dbReference>
<comment type="catalytic activity">
    <reaction evidence="1">
        <text>S-ubiquitinyl-[E2 ubiquitin-conjugating enzyme]-L-cysteine + [acceptor protein]-L-lysine = [E2 ubiquitin-conjugating enzyme]-L-cysteine + N(6)-ubiquitinyl-[acceptor protein]-L-lysine.</text>
        <dbReference type="EC" id="2.3.2.27"/>
    </reaction>
</comment>
<evidence type="ECO:0000313" key="9">
    <source>
        <dbReference type="Proteomes" id="UP000236291"/>
    </source>
</evidence>
<dbReference type="GO" id="GO:0016567">
    <property type="term" value="P:protein ubiquitination"/>
    <property type="evidence" value="ECO:0007669"/>
    <property type="project" value="TreeGrafter"/>
</dbReference>
<feature type="non-terminal residue" evidence="8">
    <location>
        <position position="1"/>
    </location>
</feature>
<dbReference type="GO" id="GO:0005737">
    <property type="term" value="C:cytoplasm"/>
    <property type="evidence" value="ECO:0007669"/>
    <property type="project" value="TreeGrafter"/>
</dbReference>
<sequence length="121" mass="14067">VEEEEEEDNGFVDDVTRVIEIEIDEGDYEVDYDLEEDEELMMFEEEHTRFIPATKSCIEELKMVKVEDVTKCTICLEDVNIGVALPCSHIFHTNCIRDWLVIGHCCPLCRFQLPTSNMMSE</sequence>
<evidence type="ECO:0000256" key="5">
    <source>
        <dbReference type="ARBA" id="ARBA00022833"/>
    </source>
</evidence>
<dbReference type="GO" id="GO:0008270">
    <property type="term" value="F:zinc ion binding"/>
    <property type="evidence" value="ECO:0007669"/>
    <property type="project" value="UniProtKB-KW"/>
</dbReference>
<dbReference type="STRING" id="57577.A0A2K3MJL1"/>
<dbReference type="PROSITE" id="PS50089">
    <property type="entry name" value="ZF_RING_2"/>
    <property type="match status" value="1"/>
</dbReference>
<name>A0A2K3MJL1_TRIPR</name>
<dbReference type="InterPro" id="IPR013083">
    <property type="entry name" value="Znf_RING/FYVE/PHD"/>
</dbReference>
<organism evidence="8 9">
    <name type="scientific">Trifolium pratense</name>
    <name type="common">Red clover</name>
    <dbReference type="NCBI Taxonomy" id="57577"/>
    <lineage>
        <taxon>Eukaryota</taxon>
        <taxon>Viridiplantae</taxon>
        <taxon>Streptophyta</taxon>
        <taxon>Embryophyta</taxon>
        <taxon>Tracheophyta</taxon>
        <taxon>Spermatophyta</taxon>
        <taxon>Magnoliopsida</taxon>
        <taxon>eudicotyledons</taxon>
        <taxon>Gunneridae</taxon>
        <taxon>Pentapetalae</taxon>
        <taxon>rosids</taxon>
        <taxon>fabids</taxon>
        <taxon>Fabales</taxon>
        <taxon>Fabaceae</taxon>
        <taxon>Papilionoideae</taxon>
        <taxon>50 kb inversion clade</taxon>
        <taxon>NPAAA clade</taxon>
        <taxon>Hologalegina</taxon>
        <taxon>IRL clade</taxon>
        <taxon>Trifolieae</taxon>
        <taxon>Trifolium</taxon>
    </lineage>
</organism>
<evidence type="ECO:0000256" key="6">
    <source>
        <dbReference type="PROSITE-ProRule" id="PRU00175"/>
    </source>
</evidence>
<reference evidence="8 9" key="1">
    <citation type="journal article" date="2014" name="Am. J. Bot.">
        <title>Genome assembly and annotation for red clover (Trifolium pratense; Fabaceae).</title>
        <authorList>
            <person name="Istvanek J."/>
            <person name="Jaros M."/>
            <person name="Krenek A."/>
            <person name="Repkova J."/>
        </authorList>
    </citation>
    <scope>NUCLEOTIDE SEQUENCE [LARGE SCALE GENOMIC DNA]</scope>
    <source>
        <strain evidence="9">cv. Tatra</strain>
        <tissue evidence="8">Young leaves</tissue>
    </source>
</reference>
<dbReference type="AlphaFoldDB" id="A0A2K3MJL1"/>
<dbReference type="InterPro" id="IPR001841">
    <property type="entry name" value="Znf_RING"/>
</dbReference>
<evidence type="ECO:0000313" key="8">
    <source>
        <dbReference type="EMBL" id="PNX90988.1"/>
    </source>
</evidence>
<evidence type="ECO:0000259" key="7">
    <source>
        <dbReference type="PROSITE" id="PS50089"/>
    </source>
</evidence>
<proteinExistence type="predicted"/>
<dbReference type="EMBL" id="ASHM01064619">
    <property type="protein sequence ID" value="PNX90988.1"/>
    <property type="molecule type" value="Genomic_DNA"/>
</dbReference>
<dbReference type="Gene3D" id="3.30.40.10">
    <property type="entry name" value="Zinc/RING finger domain, C3HC4 (zinc finger)"/>
    <property type="match status" value="1"/>
</dbReference>
<dbReference type="GO" id="GO:0061630">
    <property type="term" value="F:ubiquitin protein ligase activity"/>
    <property type="evidence" value="ECO:0007669"/>
    <property type="project" value="UniProtKB-EC"/>
</dbReference>
<evidence type="ECO:0000256" key="3">
    <source>
        <dbReference type="ARBA" id="ARBA00022723"/>
    </source>
</evidence>
<evidence type="ECO:0000256" key="1">
    <source>
        <dbReference type="ARBA" id="ARBA00000900"/>
    </source>
</evidence>
<reference evidence="8 9" key="2">
    <citation type="journal article" date="2017" name="Front. Plant Sci.">
        <title>Gene Classification and Mining of Molecular Markers Useful in Red Clover (Trifolium pratense) Breeding.</title>
        <authorList>
            <person name="Istvanek J."/>
            <person name="Dluhosova J."/>
            <person name="Dluhos P."/>
            <person name="Patkova L."/>
            <person name="Nedelnik J."/>
            <person name="Repkova J."/>
        </authorList>
    </citation>
    <scope>NUCLEOTIDE SEQUENCE [LARGE SCALE GENOMIC DNA]</scope>
    <source>
        <strain evidence="9">cv. Tatra</strain>
        <tissue evidence="8">Young leaves</tissue>
    </source>
</reference>
<keyword evidence="4 6" id="KW-0863">Zinc-finger</keyword>
<dbReference type="PANTHER" id="PTHR15710:SF194">
    <property type="entry name" value="RING_U-BOX SUPERFAMILY PROTEIN"/>
    <property type="match status" value="1"/>
</dbReference>
<dbReference type="Proteomes" id="UP000236291">
    <property type="component" value="Unassembled WGS sequence"/>
</dbReference>
<accession>A0A2K3MJL1</accession>
<evidence type="ECO:0000256" key="2">
    <source>
        <dbReference type="ARBA" id="ARBA00012483"/>
    </source>
</evidence>
<dbReference type="PANTHER" id="PTHR15710">
    <property type="entry name" value="E3 UBIQUITIN-PROTEIN LIGASE PRAJA"/>
    <property type="match status" value="1"/>
</dbReference>
<protein>
    <recommendedName>
        <fullName evidence="2">RING-type E3 ubiquitin transferase</fullName>
        <ecNumber evidence="2">2.3.2.27</ecNumber>
    </recommendedName>
</protein>
<keyword evidence="3" id="KW-0479">Metal-binding</keyword>
<gene>
    <name evidence="8" type="ORF">L195_g047117</name>
</gene>
<evidence type="ECO:0000256" key="4">
    <source>
        <dbReference type="ARBA" id="ARBA00022771"/>
    </source>
</evidence>
<dbReference type="Pfam" id="PF13639">
    <property type="entry name" value="zf-RING_2"/>
    <property type="match status" value="1"/>
</dbReference>